<evidence type="ECO:0000256" key="3">
    <source>
        <dbReference type="ARBA" id="ARBA00022670"/>
    </source>
</evidence>
<dbReference type="EC" id="3.4.11.18" evidence="6 7"/>
<dbReference type="PRINTS" id="PR00599">
    <property type="entry name" value="MAPEPTIDASE"/>
</dbReference>
<comment type="subunit">
    <text evidence="6">Monomer.</text>
</comment>
<feature type="binding site" evidence="6">
    <location>
        <position position="107"/>
    </location>
    <ligand>
        <name>a divalent metal cation</name>
        <dbReference type="ChEBI" id="CHEBI:60240"/>
        <label>2</label>
        <note>catalytic</note>
    </ligand>
</feature>
<dbReference type="EMBL" id="SMGK01000002">
    <property type="protein sequence ID" value="TCK74383.1"/>
    <property type="molecule type" value="Genomic_DNA"/>
</dbReference>
<evidence type="ECO:0000313" key="9">
    <source>
        <dbReference type="EMBL" id="TCK74383.1"/>
    </source>
</evidence>
<evidence type="ECO:0000259" key="8">
    <source>
        <dbReference type="Pfam" id="PF00557"/>
    </source>
</evidence>
<dbReference type="Gene3D" id="3.90.230.10">
    <property type="entry name" value="Creatinase/methionine aminopeptidase superfamily"/>
    <property type="match status" value="1"/>
</dbReference>
<keyword evidence="5 6" id="KW-0378">Hydrolase</keyword>
<comment type="function">
    <text evidence="1 6">Removes the N-terminal methionine from nascent proteins. The N-terminal methionine is often cleaved when the second residue in the primary sequence is small and uncharged (Met-Ala-, Cys, Gly, Pro, Ser, Thr, or Val). Requires deformylation of the N(alpha)-formylated initiator methionine before it can be hydrolyzed.</text>
</comment>
<evidence type="ECO:0000256" key="1">
    <source>
        <dbReference type="ARBA" id="ARBA00002521"/>
    </source>
</evidence>
<feature type="binding site" evidence="6">
    <location>
        <position position="235"/>
    </location>
    <ligand>
        <name>a divalent metal cation</name>
        <dbReference type="ChEBI" id="CHEBI:60240"/>
        <label>2</label>
        <note>catalytic</note>
    </ligand>
</feature>
<sequence length="250" mass="26305">MAIVIKSPQEIEKMRRSGKAVREILEYVRGFVKPGATTLDLEAAAAAKMKEMGAIPAFKGYRGYPCVLCTSVNQEVVHGIPSAGRSLREGDIVSIDTGVVIEGFYGDSAITVPVGDKLSTSAKRLLDVTEASLESGIRAVKAGATLGDVGAAVQEVVEAEGFSVVREFVGHGIGTRLHEDPQVPNYGRRGQGLKLRTGMVLCIEPMVNAGGAGVQVLKDGWTAVTEDGSLSAHFEHTIAVTDDGALVLTQ</sequence>
<feature type="binding site" evidence="6">
    <location>
        <position position="96"/>
    </location>
    <ligand>
        <name>a divalent metal cation</name>
        <dbReference type="ChEBI" id="CHEBI:60240"/>
        <label>1</label>
    </ligand>
</feature>
<dbReference type="HAMAP" id="MF_01974">
    <property type="entry name" value="MetAP_1"/>
    <property type="match status" value="1"/>
</dbReference>
<feature type="binding site" evidence="6">
    <location>
        <position position="204"/>
    </location>
    <ligand>
        <name>a divalent metal cation</name>
        <dbReference type="ChEBI" id="CHEBI:60240"/>
        <label>2</label>
        <note>catalytic</note>
    </ligand>
</feature>
<dbReference type="InterPro" id="IPR000994">
    <property type="entry name" value="Pept_M24"/>
</dbReference>
<dbReference type="GO" id="GO:0004239">
    <property type="term" value="F:initiator methionyl aminopeptidase activity"/>
    <property type="evidence" value="ECO:0007669"/>
    <property type="project" value="UniProtKB-UniRule"/>
</dbReference>
<evidence type="ECO:0000313" key="10">
    <source>
        <dbReference type="Proteomes" id="UP000295210"/>
    </source>
</evidence>
<dbReference type="PANTHER" id="PTHR43330">
    <property type="entry name" value="METHIONINE AMINOPEPTIDASE"/>
    <property type="match status" value="1"/>
</dbReference>
<comment type="cofactor">
    <cofactor evidence="6">
        <name>Co(2+)</name>
        <dbReference type="ChEBI" id="CHEBI:48828"/>
    </cofactor>
    <cofactor evidence="6">
        <name>Zn(2+)</name>
        <dbReference type="ChEBI" id="CHEBI:29105"/>
    </cofactor>
    <cofactor evidence="6">
        <name>Mn(2+)</name>
        <dbReference type="ChEBI" id="CHEBI:29035"/>
    </cofactor>
    <cofactor evidence="6">
        <name>Fe(2+)</name>
        <dbReference type="ChEBI" id="CHEBI:29033"/>
    </cofactor>
    <text evidence="6">Binds 2 divalent metal cations per subunit. Has a high-affinity and a low affinity metal-binding site. The true nature of the physiological cofactor is under debate. The enzyme is active with cobalt, zinc, manganese or divalent iron ions. Most likely, methionine aminopeptidases function as mononuclear Fe(2+)-metalloproteases under physiological conditions, and the catalytically relevant metal-binding site has been assigned to the histidine-containing high-affinity site.</text>
</comment>
<dbReference type="PROSITE" id="PS00680">
    <property type="entry name" value="MAP_1"/>
    <property type="match status" value="1"/>
</dbReference>
<dbReference type="InterPro" id="IPR002467">
    <property type="entry name" value="Pept_M24A_MAP1"/>
</dbReference>
<feature type="binding site" evidence="6">
    <location>
        <position position="107"/>
    </location>
    <ligand>
        <name>a divalent metal cation</name>
        <dbReference type="ChEBI" id="CHEBI:60240"/>
        <label>1</label>
    </ligand>
</feature>
<gene>
    <name evidence="6" type="primary">map</name>
    <name evidence="9" type="ORF">C7378_2005</name>
</gene>
<evidence type="ECO:0000256" key="6">
    <source>
        <dbReference type="HAMAP-Rule" id="MF_01974"/>
    </source>
</evidence>
<dbReference type="CDD" id="cd01086">
    <property type="entry name" value="MetAP1"/>
    <property type="match status" value="1"/>
</dbReference>
<dbReference type="GO" id="GO:0006508">
    <property type="term" value="P:proteolysis"/>
    <property type="evidence" value="ECO:0007669"/>
    <property type="project" value="UniProtKB-KW"/>
</dbReference>
<feature type="binding site" evidence="6">
    <location>
        <position position="171"/>
    </location>
    <ligand>
        <name>a divalent metal cation</name>
        <dbReference type="ChEBI" id="CHEBI:60240"/>
        <label>2</label>
        <note>catalytic</note>
    </ligand>
</feature>
<keyword evidence="10" id="KW-1185">Reference proteome</keyword>
<dbReference type="PANTHER" id="PTHR43330:SF27">
    <property type="entry name" value="METHIONINE AMINOPEPTIDASE"/>
    <property type="match status" value="1"/>
</dbReference>
<keyword evidence="2 6" id="KW-0031">Aminopeptidase</keyword>
<feature type="binding site" evidence="6">
    <location>
        <position position="235"/>
    </location>
    <ligand>
        <name>a divalent metal cation</name>
        <dbReference type="ChEBI" id="CHEBI:60240"/>
        <label>1</label>
    </ligand>
</feature>
<keyword evidence="3 6" id="KW-0645">Protease</keyword>
<evidence type="ECO:0000256" key="7">
    <source>
        <dbReference type="RuleBase" id="RU003653"/>
    </source>
</evidence>
<evidence type="ECO:0000256" key="4">
    <source>
        <dbReference type="ARBA" id="ARBA00022723"/>
    </source>
</evidence>
<comment type="caution">
    <text evidence="9">The sequence shown here is derived from an EMBL/GenBank/DDBJ whole genome shotgun (WGS) entry which is preliminary data.</text>
</comment>
<comment type="catalytic activity">
    <reaction evidence="6 7">
        <text>Release of N-terminal amino acids, preferentially methionine, from peptides and arylamides.</text>
        <dbReference type="EC" id="3.4.11.18"/>
    </reaction>
</comment>
<evidence type="ECO:0000256" key="5">
    <source>
        <dbReference type="ARBA" id="ARBA00022801"/>
    </source>
</evidence>
<protein>
    <recommendedName>
        <fullName evidence="6 7">Methionine aminopeptidase</fullName>
        <shortName evidence="6">MAP</shortName>
        <shortName evidence="6">MetAP</shortName>
        <ecNumber evidence="6 7">3.4.11.18</ecNumber>
    </recommendedName>
    <alternativeName>
        <fullName evidence="6">Peptidase M</fullName>
    </alternativeName>
</protein>
<feature type="domain" description="Peptidase M24" evidence="8">
    <location>
        <begin position="12"/>
        <end position="242"/>
    </location>
</feature>
<dbReference type="Pfam" id="PF00557">
    <property type="entry name" value="Peptidase_M24"/>
    <property type="match status" value="1"/>
</dbReference>
<evidence type="ECO:0000256" key="2">
    <source>
        <dbReference type="ARBA" id="ARBA00022438"/>
    </source>
</evidence>
<feature type="binding site" evidence="6">
    <location>
        <position position="78"/>
    </location>
    <ligand>
        <name>substrate</name>
    </ligand>
</feature>
<dbReference type="Proteomes" id="UP000295210">
    <property type="component" value="Unassembled WGS sequence"/>
</dbReference>
<dbReference type="InterPro" id="IPR001714">
    <property type="entry name" value="Pept_M24_MAP"/>
</dbReference>
<dbReference type="OrthoDB" id="9802055at2"/>
<reference evidence="9 10" key="1">
    <citation type="submission" date="2019-03" db="EMBL/GenBank/DDBJ databases">
        <title>Genomic Encyclopedia of Type Strains, Phase IV (KMG-IV): sequencing the most valuable type-strain genomes for metagenomic binning, comparative biology and taxonomic classification.</title>
        <authorList>
            <person name="Goeker M."/>
        </authorList>
    </citation>
    <scope>NUCLEOTIDE SEQUENCE [LARGE SCALE GENOMIC DNA]</scope>
    <source>
        <strain evidence="9 10">DSM 103428</strain>
    </source>
</reference>
<dbReference type="GO" id="GO:0046872">
    <property type="term" value="F:metal ion binding"/>
    <property type="evidence" value="ECO:0007669"/>
    <property type="project" value="UniProtKB-UniRule"/>
</dbReference>
<dbReference type="SUPFAM" id="SSF55920">
    <property type="entry name" value="Creatinase/aminopeptidase"/>
    <property type="match status" value="1"/>
</dbReference>
<name>A0A4R1LBS0_9BACT</name>
<dbReference type="GO" id="GO:0005829">
    <property type="term" value="C:cytosol"/>
    <property type="evidence" value="ECO:0007669"/>
    <property type="project" value="TreeGrafter"/>
</dbReference>
<dbReference type="InterPro" id="IPR036005">
    <property type="entry name" value="Creatinase/aminopeptidase-like"/>
</dbReference>
<organism evidence="9 10">
    <name type="scientific">Acidipila rosea</name>
    <dbReference type="NCBI Taxonomy" id="768535"/>
    <lineage>
        <taxon>Bacteria</taxon>
        <taxon>Pseudomonadati</taxon>
        <taxon>Acidobacteriota</taxon>
        <taxon>Terriglobia</taxon>
        <taxon>Terriglobales</taxon>
        <taxon>Acidobacteriaceae</taxon>
        <taxon>Acidipila</taxon>
    </lineage>
</organism>
<dbReference type="RefSeq" id="WP_131995382.1">
    <property type="nucleotide sequence ID" value="NZ_SMGK01000002.1"/>
</dbReference>
<proteinExistence type="inferred from homology"/>
<dbReference type="AlphaFoldDB" id="A0A4R1LBS0"/>
<feature type="binding site" evidence="6">
    <location>
        <position position="178"/>
    </location>
    <ligand>
        <name>substrate</name>
    </ligand>
</feature>
<keyword evidence="4 6" id="KW-0479">Metal-binding</keyword>
<accession>A0A4R1LBS0</accession>
<dbReference type="GO" id="GO:0070006">
    <property type="term" value="F:metalloaminopeptidase activity"/>
    <property type="evidence" value="ECO:0007669"/>
    <property type="project" value="UniProtKB-UniRule"/>
</dbReference>
<comment type="similarity">
    <text evidence="6">Belongs to the peptidase M24A family. Methionine aminopeptidase type 1 subfamily.</text>
</comment>
<dbReference type="NCBIfam" id="TIGR00500">
    <property type="entry name" value="met_pdase_I"/>
    <property type="match status" value="1"/>
</dbReference>